<dbReference type="Proteomes" id="UP000272400">
    <property type="component" value="Unassembled WGS sequence"/>
</dbReference>
<accession>A0A3N1D328</accession>
<name>A0A3N1D328_9ACTN</name>
<feature type="compositionally biased region" description="Basic and acidic residues" evidence="1">
    <location>
        <begin position="31"/>
        <end position="42"/>
    </location>
</feature>
<dbReference type="Pfam" id="PF00753">
    <property type="entry name" value="Lactamase_B"/>
    <property type="match status" value="1"/>
</dbReference>
<dbReference type="SUPFAM" id="SSF56281">
    <property type="entry name" value="Metallo-hydrolase/oxidoreductase"/>
    <property type="match status" value="1"/>
</dbReference>
<feature type="region of interest" description="Disordered" evidence="1">
    <location>
        <begin position="1"/>
        <end position="44"/>
    </location>
</feature>
<evidence type="ECO:0000259" key="2">
    <source>
        <dbReference type="SMART" id="SM00849"/>
    </source>
</evidence>
<protein>
    <submittedName>
        <fullName evidence="3">Glyoxylase-like metal-dependent hydrolase (Beta-lactamase superfamily II)</fullName>
    </submittedName>
</protein>
<dbReference type="PANTHER" id="PTHR42951:SF17">
    <property type="entry name" value="METALLO-BETA-LACTAMASE DOMAIN-CONTAINING PROTEIN"/>
    <property type="match status" value="1"/>
</dbReference>
<feature type="domain" description="Metallo-beta-lactamase" evidence="2">
    <location>
        <begin position="58"/>
        <end position="266"/>
    </location>
</feature>
<gene>
    <name evidence="3" type="ORF">EDD29_5534</name>
</gene>
<evidence type="ECO:0000256" key="1">
    <source>
        <dbReference type="SAM" id="MobiDB-lite"/>
    </source>
</evidence>
<keyword evidence="4" id="KW-1185">Reference proteome</keyword>
<reference evidence="3 4" key="1">
    <citation type="submission" date="2018-11" db="EMBL/GenBank/DDBJ databases">
        <title>Sequencing the genomes of 1000 actinobacteria strains.</title>
        <authorList>
            <person name="Klenk H.-P."/>
        </authorList>
    </citation>
    <scope>NUCLEOTIDE SEQUENCE [LARGE SCALE GENOMIC DNA]</scope>
    <source>
        <strain evidence="3 4">DSM 44254</strain>
    </source>
</reference>
<keyword evidence="3" id="KW-0378">Hydrolase</keyword>
<dbReference type="InterPro" id="IPR050855">
    <property type="entry name" value="NDM-1-like"/>
</dbReference>
<organism evidence="3 4">
    <name type="scientific">Actinocorallia herbida</name>
    <dbReference type="NCBI Taxonomy" id="58109"/>
    <lineage>
        <taxon>Bacteria</taxon>
        <taxon>Bacillati</taxon>
        <taxon>Actinomycetota</taxon>
        <taxon>Actinomycetes</taxon>
        <taxon>Streptosporangiales</taxon>
        <taxon>Thermomonosporaceae</taxon>
        <taxon>Actinocorallia</taxon>
    </lineage>
</organism>
<dbReference type="InterPro" id="IPR036866">
    <property type="entry name" value="RibonucZ/Hydroxyglut_hydro"/>
</dbReference>
<dbReference type="GO" id="GO:0016787">
    <property type="term" value="F:hydrolase activity"/>
    <property type="evidence" value="ECO:0007669"/>
    <property type="project" value="UniProtKB-KW"/>
</dbReference>
<dbReference type="PANTHER" id="PTHR42951">
    <property type="entry name" value="METALLO-BETA-LACTAMASE DOMAIN-CONTAINING"/>
    <property type="match status" value="1"/>
</dbReference>
<dbReference type="Gene3D" id="3.60.15.10">
    <property type="entry name" value="Ribonuclease Z/Hydroxyacylglutathione hydrolase-like"/>
    <property type="match status" value="1"/>
</dbReference>
<proteinExistence type="predicted"/>
<evidence type="ECO:0000313" key="4">
    <source>
        <dbReference type="Proteomes" id="UP000272400"/>
    </source>
</evidence>
<dbReference type="InterPro" id="IPR001279">
    <property type="entry name" value="Metallo-B-lactamas"/>
</dbReference>
<dbReference type="EMBL" id="RJKE01000001">
    <property type="protein sequence ID" value="ROO87886.1"/>
    <property type="molecule type" value="Genomic_DNA"/>
</dbReference>
<dbReference type="AlphaFoldDB" id="A0A3N1D328"/>
<comment type="caution">
    <text evidence="3">The sequence shown here is derived from an EMBL/GenBank/DDBJ whole genome shotgun (WGS) entry which is preliminary data.</text>
</comment>
<evidence type="ECO:0000313" key="3">
    <source>
        <dbReference type="EMBL" id="ROO87886.1"/>
    </source>
</evidence>
<sequence length="360" mass="38339">MGLIQDRGIESGSRLDATPSPRAAGGTVGGRPRERPSAEKVRPGVWSVPVPLPGAPGYVLVYVLESDRGPYLVDAGWDTPEALVALEAGLAEIGTAVGEVQGVLATHAHLDHFGIAGRVRALSGAWVGLHPADVPVLRHFASDPAGRVERLMRRAGAPEDAIAGAVDNLGRAPLDLPMPDVELRDGAWAPVPGRRLRTIWTPGHSPGHLCFWEEGQRLLFSGDHVLPRIVAGLPEPSTPEHDPLGDCLDSLDKVRDLPAEEILAAHEHRFTGLPGRVAEIKEFHEDRIARALAAVGTESVTAWEVAAGDLRRSRPLADLRGFALSVALSEAMACLKLLARRGLVVEHGGATERWSRPGLG</sequence>
<dbReference type="SMART" id="SM00849">
    <property type="entry name" value="Lactamase_B"/>
    <property type="match status" value="1"/>
</dbReference>